<keyword evidence="4" id="KW-0170">Cobalt</keyword>
<dbReference type="Pfam" id="PF02867">
    <property type="entry name" value="Ribonuc_red_lgC"/>
    <property type="match status" value="2"/>
</dbReference>
<comment type="caution">
    <text evidence="6">The sequence shown here is derived from an EMBL/GenBank/DDBJ whole genome shotgun (WGS) entry which is preliminary data.</text>
</comment>
<proteinExistence type="predicted"/>
<evidence type="ECO:0000256" key="2">
    <source>
        <dbReference type="ARBA" id="ARBA00022628"/>
    </source>
</evidence>
<feature type="domain" description="Ribonucleotide reductase large subunit C-terminal" evidence="5">
    <location>
        <begin position="203"/>
        <end position="315"/>
    </location>
</feature>
<dbReference type="GO" id="GO:0031419">
    <property type="term" value="F:cobalamin binding"/>
    <property type="evidence" value="ECO:0007669"/>
    <property type="project" value="UniProtKB-KW"/>
</dbReference>
<evidence type="ECO:0000256" key="3">
    <source>
        <dbReference type="ARBA" id="ARBA00023002"/>
    </source>
</evidence>
<evidence type="ECO:0000256" key="1">
    <source>
        <dbReference type="ARBA" id="ARBA00001922"/>
    </source>
</evidence>
<name>X1L6D3_9ZZZZ</name>
<organism evidence="6">
    <name type="scientific">marine sediment metagenome</name>
    <dbReference type="NCBI Taxonomy" id="412755"/>
    <lineage>
        <taxon>unclassified sequences</taxon>
        <taxon>metagenomes</taxon>
        <taxon>ecological metagenomes</taxon>
    </lineage>
</organism>
<evidence type="ECO:0000259" key="5">
    <source>
        <dbReference type="Pfam" id="PF02867"/>
    </source>
</evidence>
<gene>
    <name evidence="6" type="ORF">S06H3_18373</name>
</gene>
<feature type="domain" description="Ribonucleotide reductase large subunit C-terminal" evidence="5">
    <location>
        <begin position="17"/>
        <end position="201"/>
    </location>
</feature>
<protein>
    <recommendedName>
        <fullName evidence="5">Ribonucleotide reductase large subunit C-terminal domain-containing protein</fullName>
    </recommendedName>
</protein>
<dbReference type="GO" id="GO:0004748">
    <property type="term" value="F:ribonucleoside-diphosphate reductase activity, thioredoxin disulfide as acceptor"/>
    <property type="evidence" value="ECO:0007669"/>
    <property type="project" value="TreeGrafter"/>
</dbReference>
<evidence type="ECO:0000256" key="4">
    <source>
        <dbReference type="ARBA" id="ARBA00023285"/>
    </source>
</evidence>
<keyword evidence="3" id="KW-0560">Oxidoreductase</keyword>
<comment type="cofactor">
    <cofactor evidence="1">
        <name>adenosylcob(III)alamin</name>
        <dbReference type="ChEBI" id="CHEBI:18408"/>
    </cofactor>
</comment>
<keyword evidence="2" id="KW-0846">Cobalamin</keyword>
<dbReference type="PANTHER" id="PTHR43371:SF1">
    <property type="entry name" value="RIBONUCLEOSIDE-DIPHOSPHATE REDUCTASE"/>
    <property type="match status" value="1"/>
</dbReference>
<dbReference type="InterPro" id="IPR000788">
    <property type="entry name" value="RNR_lg_C"/>
</dbReference>
<sequence>MDAVRLNKNFNLVNLRTKKTVRKVKARAIFDAIAKAAWHSGDPGLVFLDEINRKNPIPEIGQIEATNPCGEVLLLPYESCNLGSINLAKMTKANSLDWQRLKDCVRLGIRFLDDVIEVNKFPLPQIKKVTSSNRKIGLGIMGFADMLISLGIPYTSKKAVEIAKAIMSFIHKESLNASHRLAKERGVFRNYRYSIYAKKNFKMRNATVNTIAPTGSISIIAGCSSGIEPIFAVTFLRNVLSGTRMFEINPLFEKSIKEKGLFNKGLITKVARSGSIQDIKEIPPDMRRVFITAFDVPPRQHLMIQATFQKYTDNS</sequence>
<accession>X1L6D3</accession>
<feature type="non-terminal residue" evidence="6">
    <location>
        <position position="315"/>
    </location>
</feature>
<dbReference type="AlphaFoldDB" id="X1L6D3"/>
<dbReference type="Gene3D" id="3.20.70.20">
    <property type="match status" value="1"/>
</dbReference>
<dbReference type="EMBL" id="BARV01009283">
    <property type="protein sequence ID" value="GAI14533.1"/>
    <property type="molecule type" value="Genomic_DNA"/>
</dbReference>
<reference evidence="6" key="1">
    <citation type="journal article" date="2014" name="Front. Microbiol.">
        <title>High frequency of phylogenetically diverse reductive dehalogenase-homologous genes in deep subseafloor sedimentary metagenomes.</title>
        <authorList>
            <person name="Kawai M."/>
            <person name="Futagami T."/>
            <person name="Toyoda A."/>
            <person name="Takaki Y."/>
            <person name="Nishi S."/>
            <person name="Hori S."/>
            <person name="Arai W."/>
            <person name="Tsubouchi T."/>
            <person name="Morono Y."/>
            <person name="Uchiyama I."/>
            <person name="Ito T."/>
            <person name="Fujiyama A."/>
            <person name="Inagaki F."/>
            <person name="Takami H."/>
        </authorList>
    </citation>
    <scope>NUCLEOTIDE SEQUENCE</scope>
    <source>
        <strain evidence="6">Expedition CK06-06</strain>
    </source>
</reference>
<dbReference type="PANTHER" id="PTHR43371">
    <property type="entry name" value="VITAMIN B12-DEPENDENT RIBONUCLEOTIDE REDUCTASE"/>
    <property type="match status" value="1"/>
</dbReference>
<dbReference type="SUPFAM" id="SSF51998">
    <property type="entry name" value="PFL-like glycyl radical enzymes"/>
    <property type="match status" value="1"/>
</dbReference>
<dbReference type="PRINTS" id="PR01183">
    <property type="entry name" value="RIBORDTASEM1"/>
</dbReference>
<dbReference type="InterPro" id="IPR050862">
    <property type="entry name" value="RdRp_reductase_class-2"/>
</dbReference>
<evidence type="ECO:0000313" key="6">
    <source>
        <dbReference type="EMBL" id="GAI14533.1"/>
    </source>
</evidence>